<gene>
    <name evidence="1" type="ORF">vBAdhaPMF_0011</name>
</gene>
<accession>A0AB74UP87</accession>
<dbReference type="Pfam" id="PF25755">
    <property type="entry name" value="Phage_T3_1_05"/>
    <property type="match status" value="1"/>
</dbReference>
<reference evidence="1" key="1">
    <citation type="submission" date="2024-10" db="EMBL/GenBank/DDBJ databases">
        <title>Characterization of Aeromonas dhakensis bacteriophages.</title>
        <authorList>
            <person name="Ansari F."/>
            <person name="Tyagi A."/>
            <person name="Shashidhar R."/>
            <person name="Nagar V."/>
        </authorList>
    </citation>
    <scope>NUCLEOTIDE SEQUENCE</scope>
</reference>
<dbReference type="InterPro" id="IPR058006">
    <property type="entry name" value="1.05"/>
</dbReference>
<evidence type="ECO:0000313" key="1">
    <source>
        <dbReference type="EMBL" id="XHV14258.1"/>
    </source>
</evidence>
<proteinExistence type="predicted"/>
<protein>
    <submittedName>
        <fullName evidence="1">Uncharacterized protein</fullName>
    </submittedName>
</protein>
<sequence length="82" mass="9052">MHKSVYSVLLYCKSATSTVPLSHEFKLGLGPCGKVVTDLSVAAQEQGVSVLQFTECGECKEFYYPYSQLVSRITTTHKESSQ</sequence>
<organism evidence="1">
    <name type="scientific">Aeromonas phage vB_AdhaP_MF</name>
    <dbReference type="NCBI Taxonomy" id="3367373"/>
    <lineage>
        <taxon>Viruses</taxon>
        <taxon>Duplodnaviria</taxon>
        <taxon>Heunggongvirae</taxon>
        <taxon>Uroviricota</taxon>
        <taxon>Caudoviricetes</taxon>
        <taxon>Autographiviridae</taxon>
    </lineage>
</organism>
<dbReference type="EMBL" id="PQ421477">
    <property type="protein sequence ID" value="XHV14258.1"/>
    <property type="molecule type" value="Genomic_DNA"/>
</dbReference>
<name>A0AB74UP87_9CAUD</name>